<dbReference type="SUPFAM" id="SSF52047">
    <property type="entry name" value="RNI-like"/>
    <property type="match status" value="1"/>
</dbReference>
<organism evidence="1 2">
    <name type="scientific">Hamiltosporidium tvaerminnensis</name>
    <dbReference type="NCBI Taxonomy" id="1176355"/>
    <lineage>
        <taxon>Eukaryota</taxon>
        <taxon>Fungi</taxon>
        <taxon>Fungi incertae sedis</taxon>
        <taxon>Microsporidia</taxon>
        <taxon>Dubosqiidae</taxon>
        <taxon>Hamiltosporidium</taxon>
    </lineage>
</organism>
<dbReference type="Gene3D" id="3.80.10.10">
    <property type="entry name" value="Ribonuclease Inhibitor"/>
    <property type="match status" value="1"/>
</dbReference>
<dbReference type="AlphaFoldDB" id="A0A4Q9L2R1"/>
<comment type="caution">
    <text evidence="1">The sequence shown here is derived from an EMBL/GenBank/DDBJ whole genome shotgun (WGS) entry which is preliminary data.</text>
</comment>
<protein>
    <submittedName>
        <fullName evidence="1">Uncharacterized protein</fullName>
    </submittedName>
</protein>
<accession>A0A4Q9L2R1</accession>
<gene>
    <name evidence="1" type="ORF">CWI37_0717p0020</name>
</gene>
<dbReference type="Proteomes" id="UP000292362">
    <property type="component" value="Unassembled WGS sequence"/>
</dbReference>
<dbReference type="InterPro" id="IPR032675">
    <property type="entry name" value="LRR_dom_sf"/>
</dbReference>
<name>A0A4Q9L2R1_9MICR</name>
<evidence type="ECO:0000313" key="2">
    <source>
        <dbReference type="Proteomes" id="UP000292362"/>
    </source>
</evidence>
<sequence length="420" mass="50355">MIQYSQINDATIKFLIEIFENEMSSNLKSENFMLQTTDNIYHFKSNSWRFSSNYSYFYLLPCTFKSENVHIYKNFEYKYLNWEITGIFIRKHFFEAKMDSNSLIDLNIYLYKVDFVNIFFKNKYIYNNIKILEISNSNIAYNSLKFLLLFPNLKKLKITNNNILYSEVNNIFETNMSIVSFEFEGIQMPSLKNFLQFIKSMKNLKNLSIKYQFGRNTLAFSEIEEFFRSEIDYFSFISCEDIHMGVFLLSVFSVKHNIELTSSCELGNLKANFSYDGFKNIRSIKISSIKIDETAINVFENLRRLERIELQPSEHLPIHFYKLFSSSCIYNLKVVILRGMKIVNIDIIFFSKSKNLEILEFNECHFNNISYIYFAKTKLIYLKLLEFLSYDCRFSKDFYDFLNEEYSENILHFEMNEIYY</sequence>
<dbReference type="EMBL" id="PITJ01000717">
    <property type="protein sequence ID" value="TBU01406.1"/>
    <property type="molecule type" value="Genomic_DNA"/>
</dbReference>
<dbReference type="VEuPathDB" id="MicrosporidiaDB:CWI37_0717p0020"/>
<reference evidence="1 2" key="1">
    <citation type="submission" date="2017-12" db="EMBL/GenBank/DDBJ databases">
        <authorList>
            <person name="Pombert J.-F."/>
            <person name="Haag K.L."/>
            <person name="Ebert D."/>
        </authorList>
    </citation>
    <scope>NUCLEOTIDE SEQUENCE [LARGE SCALE GENOMIC DNA]</scope>
    <source>
        <strain evidence="1">FI-OER-3-3</strain>
    </source>
</reference>
<proteinExistence type="predicted"/>
<evidence type="ECO:0000313" key="1">
    <source>
        <dbReference type="EMBL" id="TBU01406.1"/>
    </source>
</evidence>